<dbReference type="GO" id="GO:0016747">
    <property type="term" value="F:acyltransferase activity, transferring groups other than amino-acyl groups"/>
    <property type="evidence" value="ECO:0007669"/>
    <property type="project" value="InterPro"/>
</dbReference>
<protein>
    <submittedName>
        <fullName evidence="2">Acetyltransferase, GNAT family</fullName>
    </submittedName>
</protein>
<feature type="domain" description="N-acetyltransferase" evidence="1">
    <location>
        <begin position="14"/>
        <end position="155"/>
    </location>
</feature>
<dbReference type="InterPro" id="IPR016181">
    <property type="entry name" value="Acyl_CoA_acyltransferase"/>
</dbReference>
<keyword evidence="2" id="KW-0614">Plasmid</keyword>
<sequence>MNTANIRYREMAEIIIRKMHEEDWCAVREIYQEGIATGNATFQTAAPEWLEWNEGHLQDCRYVATVDNRVVGWAALSPFFPPACIPRCRRAEHLCQYSFFREKGAGRALLSGLIKGSESAGFWTLLAGIFPENRASVAFTSQPGIQGSRLPGKCG</sequence>
<dbReference type="SUPFAM" id="SSF55729">
    <property type="entry name" value="Acyl-CoA N-acyltransferases (Nat)"/>
    <property type="match status" value="1"/>
</dbReference>
<reference evidence="2" key="1">
    <citation type="submission" date="2020-01" db="EMBL/GenBank/DDBJ databases">
        <authorList>
            <person name="Qin S."/>
        </authorList>
    </citation>
    <scope>NUCLEOTIDE SEQUENCE</scope>
    <source>
        <strain evidence="2">CVir17-16-YZ6g</strain>
        <plasmid evidence="2">p17-15-vir-like</plasmid>
    </source>
</reference>
<proteinExistence type="predicted"/>
<dbReference type="PROSITE" id="PS51186">
    <property type="entry name" value="GNAT"/>
    <property type="match status" value="1"/>
</dbReference>
<dbReference type="Pfam" id="PF00583">
    <property type="entry name" value="Acetyltransf_1"/>
    <property type="match status" value="1"/>
</dbReference>
<evidence type="ECO:0000313" key="2">
    <source>
        <dbReference type="EMBL" id="QTX14255.1"/>
    </source>
</evidence>
<dbReference type="EMBL" id="MN956836">
    <property type="protein sequence ID" value="QTX14255.1"/>
    <property type="molecule type" value="Genomic_DNA"/>
</dbReference>
<keyword evidence="2" id="KW-0808">Transferase</keyword>
<name>A0A8B0SSK0_KLEPN</name>
<organism evidence="2">
    <name type="scientific">Klebsiella pneumoniae</name>
    <dbReference type="NCBI Taxonomy" id="573"/>
    <lineage>
        <taxon>Bacteria</taxon>
        <taxon>Pseudomonadati</taxon>
        <taxon>Pseudomonadota</taxon>
        <taxon>Gammaproteobacteria</taxon>
        <taxon>Enterobacterales</taxon>
        <taxon>Enterobacteriaceae</taxon>
        <taxon>Klebsiella/Raoultella group</taxon>
        <taxon>Klebsiella</taxon>
        <taxon>Klebsiella pneumoniae complex</taxon>
    </lineage>
</organism>
<dbReference type="Gene3D" id="3.40.630.30">
    <property type="match status" value="1"/>
</dbReference>
<evidence type="ECO:0000259" key="1">
    <source>
        <dbReference type="PROSITE" id="PS51186"/>
    </source>
</evidence>
<accession>A0A8B0SSK0</accession>
<geneLocation type="plasmid" evidence="2">
    <name>p17-15-vir-like</name>
</geneLocation>
<dbReference type="AlphaFoldDB" id="A0A8B0SSK0"/>
<dbReference type="InterPro" id="IPR000182">
    <property type="entry name" value="GNAT_dom"/>
</dbReference>